<proteinExistence type="predicted"/>
<organism evidence="3 4">
    <name type="scientific">Eremothecium gossypii (strain ATCC 10895 / CBS 109.51 / FGSC 9923 / NRRL Y-1056)</name>
    <name type="common">Yeast</name>
    <name type="synonym">Ashbya gossypii</name>
    <dbReference type="NCBI Taxonomy" id="284811"/>
    <lineage>
        <taxon>Eukaryota</taxon>
        <taxon>Fungi</taxon>
        <taxon>Dikarya</taxon>
        <taxon>Ascomycota</taxon>
        <taxon>Saccharomycotina</taxon>
        <taxon>Saccharomycetes</taxon>
        <taxon>Saccharomycetales</taxon>
        <taxon>Saccharomycetaceae</taxon>
        <taxon>Eremothecium</taxon>
    </lineage>
</organism>
<dbReference type="InParanoid" id="Q74ZZ8"/>
<reference evidence="4" key="2">
    <citation type="journal article" date="2013" name="G3 (Bethesda)">
        <title>Genomes of Ashbya fungi isolated from insects reveal four mating-type loci, numerous translocations, lack of transposons, and distinct gene duplications.</title>
        <authorList>
            <person name="Dietrich F.S."/>
            <person name="Voegeli S."/>
            <person name="Kuo S."/>
            <person name="Philippsen P."/>
        </authorList>
    </citation>
    <scope>GENOME REANNOTATION</scope>
    <source>
        <strain evidence="4">ATCC 10895 / CBS 109.51 / FGSC 9923 / NRRL Y-1056</strain>
    </source>
</reference>
<feature type="region of interest" description="Disordered" evidence="1">
    <location>
        <begin position="121"/>
        <end position="162"/>
    </location>
</feature>
<name>Q74ZZ8_EREGS</name>
<evidence type="ECO:0000256" key="1">
    <source>
        <dbReference type="SAM" id="MobiDB-lite"/>
    </source>
</evidence>
<dbReference type="Proteomes" id="UP000000591">
    <property type="component" value="Chromosome VII"/>
</dbReference>
<evidence type="ECO:0000259" key="2">
    <source>
        <dbReference type="Pfam" id="PF23179"/>
    </source>
</evidence>
<dbReference type="InterPro" id="IPR057071">
    <property type="entry name" value="bHLH_INO2"/>
</dbReference>
<dbReference type="eggNOG" id="ENOG502S8Z5">
    <property type="taxonomic scope" value="Eukaryota"/>
</dbReference>
<dbReference type="SUPFAM" id="SSF47459">
    <property type="entry name" value="HLH, helix-loop-helix DNA-binding domain"/>
    <property type="match status" value="1"/>
</dbReference>
<dbReference type="OrthoDB" id="3973009at2759"/>
<keyword evidence="4" id="KW-1185">Reference proteome</keyword>
<dbReference type="RefSeq" id="NP_986724.1">
    <property type="nucleotide sequence ID" value="NM_211786.1"/>
</dbReference>
<feature type="compositionally biased region" description="Polar residues" evidence="1">
    <location>
        <begin position="121"/>
        <end position="146"/>
    </location>
</feature>
<dbReference type="EMBL" id="AE016820">
    <property type="protein sequence ID" value="AAS54548.1"/>
    <property type="molecule type" value="Genomic_DNA"/>
</dbReference>
<accession>Q74ZZ8</accession>
<evidence type="ECO:0000313" key="3">
    <source>
        <dbReference type="EMBL" id="AAS54548.1"/>
    </source>
</evidence>
<evidence type="ECO:0000313" key="4">
    <source>
        <dbReference type="Proteomes" id="UP000000591"/>
    </source>
</evidence>
<dbReference type="GO" id="GO:0046983">
    <property type="term" value="F:protein dimerization activity"/>
    <property type="evidence" value="ECO:0007669"/>
    <property type="project" value="InterPro"/>
</dbReference>
<protein>
    <submittedName>
        <fullName evidence="3">AGR059Cp</fullName>
    </submittedName>
</protein>
<dbReference type="STRING" id="284811.Q74ZZ8"/>
<dbReference type="AlphaFoldDB" id="Q74ZZ8"/>
<dbReference type="CDD" id="cd11388">
    <property type="entry name" value="bHLH_ScINO2_like"/>
    <property type="match status" value="1"/>
</dbReference>
<dbReference type="KEGG" id="ago:AGOS_AGR059C"/>
<dbReference type="Pfam" id="PF23179">
    <property type="entry name" value="bHLH_INO2"/>
    <property type="match status" value="1"/>
</dbReference>
<dbReference type="OMA" id="HVYCEKQ"/>
<dbReference type="HOGENOM" id="CLU_052055_0_0_1"/>
<dbReference type="GeneID" id="4623025"/>
<dbReference type="InterPro" id="IPR036638">
    <property type="entry name" value="HLH_DNA-bd_sf"/>
</dbReference>
<feature type="domain" description="INO2 bHLH" evidence="2">
    <location>
        <begin position="184"/>
        <end position="279"/>
    </location>
</feature>
<reference evidence="3 4" key="1">
    <citation type="journal article" date="2004" name="Science">
        <title>The Ashbya gossypii genome as a tool for mapping the ancient Saccharomyces cerevisiae genome.</title>
        <authorList>
            <person name="Dietrich F.S."/>
            <person name="Voegeli S."/>
            <person name="Brachat S."/>
            <person name="Lerch A."/>
            <person name="Gates K."/>
            <person name="Steiner S."/>
            <person name="Mohr C."/>
            <person name="Pohlmann R."/>
            <person name="Luedi P."/>
            <person name="Choi S."/>
            <person name="Wing R.A."/>
            <person name="Flavier A."/>
            <person name="Gaffney T.D."/>
            <person name="Philippsen P."/>
        </authorList>
    </citation>
    <scope>NUCLEOTIDE SEQUENCE [LARGE SCALE GENOMIC DNA]</scope>
    <source>
        <strain evidence="4">ATCC 10895 / CBS 109.51 / FGSC 9923 / NRRL Y-1056</strain>
    </source>
</reference>
<sequence>MDKGSKAGSRSHQTVEELLDVDLDIDFETAYNMIYGTVELLEEEGLPLHGCDGTFGDAGLQFGESGRDELGLDDGGVRGMLPHNLLSVDESYAIENFLNSLMPSPKSTLPAPQLHLDESTLQTEPSLSHTAFSPPSLTPATLSQPTLPEPVSEDANNDDYRPNPISLPEIKIPEHEIPNEIRSNRAKVRRWKHVYCEKQRRTIFRQAFDDLISMVRFPRPTDLEISCLRGPRACTEDRVRKKRAPGDGKRIPKHVLLRYIAEDIELLLLANRELENLLSAAAKP</sequence>
<gene>
    <name evidence="3" type="ORF">AGOS_AGR059C</name>
</gene>